<keyword evidence="1" id="KW-0472">Membrane</keyword>
<keyword evidence="3" id="KW-1185">Reference proteome</keyword>
<reference evidence="2 3" key="1">
    <citation type="submission" date="2019-02" db="EMBL/GenBank/DDBJ databases">
        <title>Deep-cultivation of Planctomycetes and their phenomic and genomic characterization uncovers novel biology.</title>
        <authorList>
            <person name="Wiegand S."/>
            <person name="Jogler M."/>
            <person name="Boedeker C."/>
            <person name="Pinto D."/>
            <person name="Vollmers J."/>
            <person name="Rivas-Marin E."/>
            <person name="Kohn T."/>
            <person name="Peeters S.H."/>
            <person name="Heuer A."/>
            <person name="Rast P."/>
            <person name="Oberbeckmann S."/>
            <person name="Bunk B."/>
            <person name="Jeske O."/>
            <person name="Meyerdierks A."/>
            <person name="Storesund J.E."/>
            <person name="Kallscheuer N."/>
            <person name="Luecker S."/>
            <person name="Lage O.M."/>
            <person name="Pohl T."/>
            <person name="Merkel B.J."/>
            <person name="Hornburger P."/>
            <person name="Mueller R.-W."/>
            <person name="Bruemmer F."/>
            <person name="Labrenz M."/>
            <person name="Spormann A.M."/>
            <person name="Op den Camp H."/>
            <person name="Overmann J."/>
            <person name="Amann R."/>
            <person name="Jetten M.S.M."/>
            <person name="Mascher T."/>
            <person name="Medema M.H."/>
            <person name="Devos D.P."/>
            <person name="Kaster A.-K."/>
            <person name="Ovreas L."/>
            <person name="Rohde M."/>
            <person name="Galperin M.Y."/>
            <person name="Jogler C."/>
        </authorList>
    </citation>
    <scope>NUCLEOTIDE SEQUENCE [LARGE SCALE GENOMIC DNA]</scope>
    <source>
        <strain evidence="2 3">Pan189</strain>
    </source>
</reference>
<proteinExistence type="predicted"/>
<dbReference type="Proteomes" id="UP000317318">
    <property type="component" value="Chromosome"/>
</dbReference>
<evidence type="ECO:0000313" key="3">
    <source>
        <dbReference type="Proteomes" id="UP000317318"/>
    </source>
</evidence>
<gene>
    <name evidence="2" type="ORF">Pan189_17150</name>
</gene>
<organism evidence="2 3">
    <name type="scientific">Stratiformator vulcanicus</name>
    <dbReference type="NCBI Taxonomy" id="2527980"/>
    <lineage>
        <taxon>Bacteria</taxon>
        <taxon>Pseudomonadati</taxon>
        <taxon>Planctomycetota</taxon>
        <taxon>Planctomycetia</taxon>
        <taxon>Planctomycetales</taxon>
        <taxon>Planctomycetaceae</taxon>
        <taxon>Stratiformator</taxon>
    </lineage>
</organism>
<sequence>MTIDDHLAFNNYFRSASRRHRRVRLIGIMIAGTLLMLTATYLLNSVIFDWHFSAEERLYAVTIFAAFLLTAFVFAQFFSPWANYRARAVFKKAAKGPNGDAVVGPAVIRLTDTQIAFSMGGLSRACNWDRLAAVVDDKDHVYACTVLTPTRALATVIPRRIAYGDNETLIGEVTRRAAAHDVPFRSRDDVIR</sequence>
<evidence type="ECO:0000313" key="2">
    <source>
        <dbReference type="EMBL" id="QDT37342.1"/>
    </source>
</evidence>
<dbReference type="AlphaFoldDB" id="A0A517R0C1"/>
<keyword evidence="1" id="KW-1133">Transmembrane helix</keyword>
<name>A0A517R0C1_9PLAN</name>
<feature type="transmembrane region" description="Helical" evidence="1">
    <location>
        <begin position="23"/>
        <end position="43"/>
    </location>
</feature>
<accession>A0A517R0C1</accession>
<dbReference type="RefSeq" id="WP_145363464.1">
    <property type="nucleotide sequence ID" value="NZ_CP036268.1"/>
</dbReference>
<evidence type="ECO:0008006" key="4">
    <source>
        <dbReference type="Google" id="ProtNLM"/>
    </source>
</evidence>
<evidence type="ECO:0000256" key="1">
    <source>
        <dbReference type="SAM" id="Phobius"/>
    </source>
</evidence>
<feature type="transmembrane region" description="Helical" evidence="1">
    <location>
        <begin position="58"/>
        <end position="78"/>
    </location>
</feature>
<keyword evidence="1" id="KW-0812">Transmembrane</keyword>
<dbReference type="KEGG" id="svp:Pan189_17150"/>
<protein>
    <recommendedName>
        <fullName evidence="4">YcxB-like protein domain-containing protein</fullName>
    </recommendedName>
</protein>
<dbReference type="EMBL" id="CP036268">
    <property type="protein sequence ID" value="QDT37342.1"/>
    <property type="molecule type" value="Genomic_DNA"/>
</dbReference>